<dbReference type="InterPro" id="IPR019260">
    <property type="entry name" value="DUF2262"/>
</dbReference>
<accession>A0A2T0M8U3</accession>
<dbReference type="RefSeq" id="WP_106145281.1">
    <property type="nucleotide sequence ID" value="NZ_PVYX01000002.1"/>
</dbReference>
<dbReference type="EMBL" id="PVYX01000002">
    <property type="protein sequence ID" value="PRX53957.1"/>
    <property type="molecule type" value="Genomic_DNA"/>
</dbReference>
<dbReference type="Pfam" id="PF22886">
    <property type="entry name" value="DUF7021"/>
    <property type="match status" value="1"/>
</dbReference>
<protein>
    <submittedName>
        <fullName evidence="3">Uncharacterized protein</fullName>
    </submittedName>
</protein>
<dbReference type="Proteomes" id="UP000237640">
    <property type="component" value="Unassembled WGS sequence"/>
</dbReference>
<feature type="domain" description="DUF2262" evidence="1">
    <location>
        <begin position="150"/>
        <end position="285"/>
    </location>
</feature>
<organism evidence="3 4">
    <name type="scientific">Flagellimonas meridianipacifica</name>
    <dbReference type="NCBI Taxonomy" id="1080225"/>
    <lineage>
        <taxon>Bacteria</taxon>
        <taxon>Pseudomonadati</taxon>
        <taxon>Bacteroidota</taxon>
        <taxon>Flavobacteriia</taxon>
        <taxon>Flavobacteriales</taxon>
        <taxon>Flavobacteriaceae</taxon>
        <taxon>Flagellimonas</taxon>
    </lineage>
</organism>
<gene>
    <name evidence="3" type="ORF">CLV81_2350</name>
</gene>
<reference evidence="3 4" key="1">
    <citation type="submission" date="2018-03" db="EMBL/GenBank/DDBJ databases">
        <title>Genomic Encyclopedia of Archaeal and Bacterial Type Strains, Phase II (KMG-II): from individual species to whole genera.</title>
        <authorList>
            <person name="Goeker M."/>
        </authorList>
    </citation>
    <scope>NUCLEOTIDE SEQUENCE [LARGE SCALE GENOMIC DNA]</scope>
    <source>
        <strain evidence="3 4">DSM 25027</strain>
    </source>
</reference>
<dbReference type="Pfam" id="PF10020">
    <property type="entry name" value="DUF2262"/>
    <property type="match status" value="1"/>
</dbReference>
<evidence type="ECO:0000259" key="1">
    <source>
        <dbReference type="Pfam" id="PF10020"/>
    </source>
</evidence>
<dbReference type="InterPro" id="IPR054286">
    <property type="entry name" value="DUF7021"/>
</dbReference>
<evidence type="ECO:0000259" key="2">
    <source>
        <dbReference type="Pfam" id="PF22886"/>
    </source>
</evidence>
<name>A0A2T0M8U3_9FLAO</name>
<comment type="caution">
    <text evidence="3">The sequence shown here is derived from an EMBL/GenBank/DDBJ whole genome shotgun (WGS) entry which is preliminary data.</text>
</comment>
<sequence>MKIFFRRKRDKDFEAFSSEYLEEEKEILVLTNDEPSVAGKLHNSWYVSQYFLAYFDINTNKLIKGDGRINWVLTDKQYKEHGTSYPYHFKGGTIYHLKVKELKDKTIPEGRLASFYNRFMVVKVIKESFQNNELLEILEEYKKPVIMSNEILGKFELNKDYANFYGEIDWRGKKVSVSLGVDINDNATWTKALDKLLYLYDQQEKIDLDLRKFSGEELTYLANDWLEDENEEITKNDFINRMSLSELVVHFDGDFTAYYNDDNMFYGHTIDVSGNIETGIDSANIAG</sequence>
<dbReference type="OrthoDB" id="1151029at2"/>
<evidence type="ECO:0000313" key="4">
    <source>
        <dbReference type="Proteomes" id="UP000237640"/>
    </source>
</evidence>
<feature type="domain" description="DUF7021" evidence="2">
    <location>
        <begin position="13"/>
        <end position="141"/>
    </location>
</feature>
<proteinExistence type="predicted"/>
<evidence type="ECO:0000313" key="3">
    <source>
        <dbReference type="EMBL" id="PRX53957.1"/>
    </source>
</evidence>
<keyword evidence="4" id="KW-1185">Reference proteome</keyword>
<dbReference type="AlphaFoldDB" id="A0A2T0M8U3"/>